<dbReference type="PANTHER" id="PTHR37299:SF1">
    <property type="entry name" value="STAGE 0 SPORULATION PROTEIN A HOMOLOG"/>
    <property type="match status" value="1"/>
</dbReference>
<dbReference type="PROSITE" id="PS50110">
    <property type="entry name" value="RESPONSE_REGULATORY"/>
    <property type="match status" value="1"/>
</dbReference>
<dbReference type="InterPro" id="IPR011006">
    <property type="entry name" value="CheY-like_superfamily"/>
</dbReference>
<proteinExistence type="predicted"/>
<evidence type="ECO:0000313" key="4">
    <source>
        <dbReference type="EMBL" id="KYZ75878.1"/>
    </source>
</evidence>
<dbReference type="Gene3D" id="3.40.50.2300">
    <property type="match status" value="1"/>
</dbReference>
<keyword evidence="1" id="KW-0597">Phosphoprotein</keyword>
<dbReference type="Gene3D" id="2.40.50.40">
    <property type="match status" value="1"/>
</dbReference>
<dbReference type="STRING" id="1794912.AXX12_11840"/>
<dbReference type="InterPro" id="IPR007492">
    <property type="entry name" value="LytTR_DNA-bd_dom"/>
</dbReference>
<dbReference type="Proteomes" id="UP000076268">
    <property type="component" value="Unassembled WGS sequence"/>
</dbReference>
<dbReference type="AlphaFoldDB" id="A0A154BQU2"/>
<dbReference type="GO" id="GO:0003677">
    <property type="term" value="F:DNA binding"/>
    <property type="evidence" value="ECO:0007669"/>
    <property type="project" value="InterPro"/>
</dbReference>
<dbReference type="EMBL" id="LSGP01000020">
    <property type="protein sequence ID" value="KYZ75878.1"/>
    <property type="molecule type" value="Genomic_DNA"/>
</dbReference>
<dbReference type="InterPro" id="IPR001789">
    <property type="entry name" value="Sig_transdc_resp-reg_receiver"/>
</dbReference>
<evidence type="ECO:0000259" key="3">
    <source>
        <dbReference type="PROSITE" id="PS50930"/>
    </source>
</evidence>
<evidence type="ECO:0000256" key="1">
    <source>
        <dbReference type="PROSITE-ProRule" id="PRU00169"/>
    </source>
</evidence>
<feature type="modified residue" description="4-aspartylphosphate" evidence="1">
    <location>
        <position position="55"/>
    </location>
</feature>
<dbReference type="PROSITE" id="PS50930">
    <property type="entry name" value="HTH_LYTTR"/>
    <property type="match status" value="1"/>
</dbReference>
<dbReference type="InterPro" id="IPR046947">
    <property type="entry name" value="LytR-like"/>
</dbReference>
<name>A0A154BQU2_ANASB</name>
<dbReference type="RefSeq" id="WP_066243806.1">
    <property type="nucleotide sequence ID" value="NZ_LSGP01000020.1"/>
</dbReference>
<dbReference type="Pfam" id="PF04397">
    <property type="entry name" value="LytTR"/>
    <property type="match status" value="1"/>
</dbReference>
<comment type="caution">
    <text evidence="4">The sequence shown here is derived from an EMBL/GenBank/DDBJ whole genome shotgun (WGS) entry which is preliminary data.</text>
</comment>
<reference evidence="4 5" key="1">
    <citation type="submission" date="2016-02" db="EMBL/GenBank/DDBJ databases">
        <title>Anaerosporomusa subterraneum gen. nov., sp. nov., a spore-forming obligate anaerobe isolated from saprolite.</title>
        <authorList>
            <person name="Choi J.K."/>
            <person name="Shah M."/>
            <person name="Yee N."/>
        </authorList>
    </citation>
    <scope>NUCLEOTIDE SEQUENCE [LARGE SCALE GENOMIC DNA]</scope>
    <source>
        <strain evidence="4 5">RU4</strain>
    </source>
</reference>
<dbReference type="Gene3D" id="2.20.25.10">
    <property type="match status" value="1"/>
</dbReference>
<dbReference type="SMART" id="SM00448">
    <property type="entry name" value="REC"/>
    <property type="match status" value="1"/>
</dbReference>
<dbReference type="Pfam" id="PF00072">
    <property type="entry name" value="Response_reg"/>
    <property type="match status" value="1"/>
</dbReference>
<evidence type="ECO:0000259" key="2">
    <source>
        <dbReference type="PROSITE" id="PS50110"/>
    </source>
</evidence>
<accession>A0A154BQU2</accession>
<organism evidence="4 5">
    <name type="scientific">Anaerosporomusa subterranea</name>
    <dbReference type="NCBI Taxonomy" id="1794912"/>
    <lineage>
        <taxon>Bacteria</taxon>
        <taxon>Bacillati</taxon>
        <taxon>Bacillota</taxon>
        <taxon>Negativicutes</taxon>
        <taxon>Acetonemataceae</taxon>
        <taxon>Anaerosporomusa</taxon>
    </lineage>
</organism>
<dbReference type="SUPFAM" id="SSF52172">
    <property type="entry name" value="CheY-like"/>
    <property type="match status" value="1"/>
</dbReference>
<sequence>MRVKTIIVDDELPICDEIEYLLKRERDIEIAAKFTNALEAMSYLMKNACDLIFLDIQMPGMSGLDFAQKLTSLQRPPLIVFCTAFPEHALAAFETPAIGYITKPITETSLKKVLEKARAIGERINVRQKLAVSRFCVTKNGKYIPLDLPEIVFVYVKDKEVYIRTKGEEYTSSLTIQEIENLLPEQSFLRVHRQYLVNLDKIGEIVPWFHGSYLLRMEDIQTTEIPVSRNKTKELKCRVGLP</sequence>
<evidence type="ECO:0000313" key="5">
    <source>
        <dbReference type="Proteomes" id="UP000076268"/>
    </source>
</evidence>
<dbReference type="SMART" id="SM00850">
    <property type="entry name" value="LytTR"/>
    <property type="match status" value="1"/>
</dbReference>
<dbReference type="OrthoDB" id="9809318at2"/>
<feature type="domain" description="HTH LytTR-type" evidence="3">
    <location>
        <begin position="135"/>
        <end position="241"/>
    </location>
</feature>
<dbReference type="GO" id="GO:0000156">
    <property type="term" value="F:phosphorelay response regulator activity"/>
    <property type="evidence" value="ECO:0007669"/>
    <property type="project" value="InterPro"/>
</dbReference>
<protein>
    <submittedName>
        <fullName evidence="4">Two-component system response regulator</fullName>
    </submittedName>
</protein>
<gene>
    <name evidence="4" type="ORF">AXX12_11840</name>
</gene>
<keyword evidence="5" id="KW-1185">Reference proteome</keyword>
<feature type="domain" description="Response regulatory" evidence="2">
    <location>
        <begin position="4"/>
        <end position="118"/>
    </location>
</feature>
<dbReference type="PANTHER" id="PTHR37299">
    <property type="entry name" value="TRANSCRIPTIONAL REGULATOR-RELATED"/>
    <property type="match status" value="1"/>
</dbReference>